<feature type="region of interest" description="Disordered" evidence="1">
    <location>
        <begin position="121"/>
        <end position="191"/>
    </location>
</feature>
<dbReference type="EMBL" id="CADCVR010000075">
    <property type="protein sequence ID" value="CAA9506152.1"/>
    <property type="molecule type" value="Genomic_DNA"/>
</dbReference>
<sequence length="191" mass="21176">ELPSGSPPRRRPGHGERHPPVPPGAARRPARFGQRRPRLRRHELRLPRAPDLPRGAARRGDRCDRRPQGVRDRPGRGCARRRRRASRRPPGRGLARRPLLDVVARASRRGAVRRAGLPGLPLAAHARTRPPGRRSGRDAAVLRRGRRCGHRRAERPLPAPGARRPGPADPPAARGPAARGREVRRPAHPEV</sequence>
<organism evidence="2">
    <name type="scientific">uncultured Solirubrobacteraceae bacterium</name>
    <dbReference type="NCBI Taxonomy" id="1162706"/>
    <lineage>
        <taxon>Bacteria</taxon>
        <taxon>Bacillati</taxon>
        <taxon>Actinomycetota</taxon>
        <taxon>Thermoleophilia</taxon>
        <taxon>Solirubrobacterales</taxon>
        <taxon>Solirubrobacteraceae</taxon>
        <taxon>environmental samples</taxon>
    </lineage>
</organism>
<reference evidence="2" key="1">
    <citation type="submission" date="2020-02" db="EMBL/GenBank/DDBJ databases">
        <authorList>
            <person name="Meier V. D."/>
        </authorList>
    </citation>
    <scope>NUCLEOTIDE SEQUENCE</scope>
    <source>
        <strain evidence="2">AVDCRST_MAG53</strain>
    </source>
</reference>
<feature type="non-terminal residue" evidence="2">
    <location>
        <position position="191"/>
    </location>
</feature>
<name>A0A6J4SUW9_9ACTN</name>
<feature type="region of interest" description="Disordered" evidence="1">
    <location>
        <begin position="1"/>
        <end position="99"/>
    </location>
</feature>
<gene>
    <name evidence="2" type="ORF">AVDCRST_MAG53-2432</name>
</gene>
<accession>A0A6J4SUW9</accession>
<dbReference type="AlphaFoldDB" id="A0A6J4SUW9"/>
<feature type="compositionally biased region" description="Basic residues" evidence="1">
    <location>
        <begin position="78"/>
        <end position="90"/>
    </location>
</feature>
<protein>
    <submittedName>
        <fullName evidence="2">Uncharacterized protein</fullName>
    </submittedName>
</protein>
<feature type="compositionally biased region" description="Basic and acidic residues" evidence="1">
    <location>
        <begin position="179"/>
        <end position="191"/>
    </location>
</feature>
<proteinExistence type="predicted"/>
<evidence type="ECO:0000313" key="2">
    <source>
        <dbReference type="EMBL" id="CAA9506152.1"/>
    </source>
</evidence>
<evidence type="ECO:0000256" key="1">
    <source>
        <dbReference type="SAM" id="MobiDB-lite"/>
    </source>
</evidence>
<feature type="compositionally biased region" description="Low complexity" evidence="1">
    <location>
        <begin position="160"/>
        <end position="178"/>
    </location>
</feature>
<feature type="compositionally biased region" description="Basic and acidic residues" evidence="1">
    <location>
        <begin position="58"/>
        <end position="75"/>
    </location>
</feature>
<feature type="compositionally biased region" description="Basic residues" evidence="1">
    <location>
        <begin position="28"/>
        <end position="43"/>
    </location>
</feature>
<feature type="compositionally biased region" description="Basic residues" evidence="1">
    <location>
        <begin position="143"/>
        <end position="153"/>
    </location>
</feature>
<feature type="non-terminal residue" evidence="2">
    <location>
        <position position="1"/>
    </location>
</feature>